<dbReference type="OrthoDB" id="289038at2759"/>
<keyword evidence="4 10" id="KW-0645">Protease</keyword>
<proteinExistence type="inferred from homology"/>
<keyword evidence="6" id="KW-0378">Hydrolase</keyword>
<evidence type="ECO:0000256" key="3">
    <source>
        <dbReference type="ARBA" id="ARBA00012759"/>
    </source>
</evidence>
<protein>
    <recommendedName>
        <fullName evidence="3">ubiquitinyl hydrolase 1</fullName>
        <ecNumber evidence="3">3.4.19.12</ecNumber>
    </recommendedName>
</protein>
<evidence type="ECO:0000256" key="4">
    <source>
        <dbReference type="ARBA" id="ARBA00022670"/>
    </source>
</evidence>
<dbReference type="KEGG" id="tve:TRV_01076"/>
<sequence>MLHLLNHRSDNSEDCEKCFACLLGRLVDEYWTPNPSLKLELIISRLWKECSQFWDTRSTDQQDCIEFLTRLISQIDNSTDTGDIQHIFQNVFKYRSTCQTCQHTKYSEKDHSWVLGASPPEQRLGSLEDCIQEYMRPEEIAGYHCDNCGSNSTLHREMFIKDAPEVLVIQITRFKVSESGESSKVTAEVQFAEDLDLTERLLPQAREFGDTLRYQLTSVIVHRGATIKEGHYMSYVKGPRGTWTCLNDDFSCEADINVILRYQDDNNVPYVLIYNRLPLFRGSPGAINNDPAMTGSYSLAGRIEPYLLANANETPTDEHGVPKRIITPGQGEEATVEVGDGSTDLIEVLRSSNTGLSGSPDSIFRWEVQPAKVDIEITMGGRVFRGAVQGLFESGQKRPRPDDLREAGAMQEGSVNLTPSPLGGNNGGKKQCLPAEKNGASPKVTGQLVPRPSTRRGLIPGG</sequence>
<evidence type="ECO:0000256" key="2">
    <source>
        <dbReference type="ARBA" id="ARBA00009085"/>
    </source>
</evidence>
<keyword evidence="5" id="KW-0833">Ubl conjugation pathway</keyword>
<evidence type="ECO:0000259" key="9">
    <source>
        <dbReference type="PROSITE" id="PS50235"/>
    </source>
</evidence>
<dbReference type="GO" id="GO:0004843">
    <property type="term" value="F:cysteine-type deubiquitinase activity"/>
    <property type="evidence" value="ECO:0007669"/>
    <property type="project" value="UniProtKB-EC"/>
</dbReference>
<accession>D4D1X4</accession>
<dbReference type="InterPro" id="IPR028889">
    <property type="entry name" value="USP"/>
</dbReference>
<evidence type="ECO:0000256" key="5">
    <source>
        <dbReference type="ARBA" id="ARBA00022786"/>
    </source>
</evidence>
<name>D4D1X4_TRIVH</name>
<reference evidence="11" key="1">
    <citation type="journal article" date="2011" name="Genome Biol.">
        <title>Comparative and functional genomics provide insights into the pathogenicity of dermatophytic fungi.</title>
        <authorList>
            <person name="Burmester A."/>
            <person name="Shelest E."/>
            <person name="Gloeckner G."/>
            <person name="Heddergott C."/>
            <person name="Schindler S."/>
            <person name="Staib P."/>
            <person name="Heidel A."/>
            <person name="Felder M."/>
            <person name="Petzold A."/>
            <person name="Szafranski K."/>
            <person name="Feuermann M."/>
            <person name="Pedruzzi I."/>
            <person name="Priebe S."/>
            <person name="Groth M."/>
            <person name="Winkler R."/>
            <person name="Li W."/>
            <person name="Kniemeyer O."/>
            <person name="Schroeckh V."/>
            <person name="Hertweck C."/>
            <person name="Hube B."/>
            <person name="White T.C."/>
            <person name="Platzer M."/>
            <person name="Guthke R."/>
            <person name="Heitman J."/>
            <person name="Woestemeyer J."/>
            <person name="Zipfel P.F."/>
            <person name="Monod M."/>
            <person name="Brakhage A.A."/>
        </authorList>
    </citation>
    <scope>NUCLEOTIDE SEQUENCE [LARGE SCALE GENOMIC DNA]</scope>
    <source>
        <strain evidence="11">HKI 0517</strain>
    </source>
</reference>
<evidence type="ECO:0000256" key="7">
    <source>
        <dbReference type="ARBA" id="ARBA00022807"/>
    </source>
</evidence>
<dbReference type="PROSITE" id="PS50235">
    <property type="entry name" value="USP_3"/>
    <property type="match status" value="1"/>
</dbReference>
<dbReference type="GO" id="GO:0016579">
    <property type="term" value="P:protein deubiquitination"/>
    <property type="evidence" value="ECO:0007669"/>
    <property type="project" value="InterPro"/>
</dbReference>
<dbReference type="GO" id="GO:0006508">
    <property type="term" value="P:proteolysis"/>
    <property type="evidence" value="ECO:0007669"/>
    <property type="project" value="UniProtKB-KW"/>
</dbReference>
<comment type="catalytic activity">
    <reaction evidence="1">
        <text>Thiol-dependent hydrolysis of ester, thioester, amide, peptide and isopeptide bonds formed by the C-terminal Gly of ubiquitin (a 76-residue protein attached to proteins as an intracellular targeting signal).</text>
        <dbReference type="EC" id="3.4.19.12"/>
    </reaction>
</comment>
<dbReference type="Pfam" id="PF00443">
    <property type="entry name" value="UCH"/>
    <property type="match status" value="1"/>
</dbReference>
<evidence type="ECO:0000313" key="10">
    <source>
        <dbReference type="EMBL" id="EFE44116.1"/>
    </source>
</evidence>
<evidence type="ECO:0000313" key="11">
    <source>
        <dbReference type="Proteomes" id="UP000008383"/>
    </source>
</evidence>
<evidence type="ECO:0000256" key="8">
    <source>
        <dbReference type="SAM" id="MobiDB-lite"/>
    </source>
</evidence>
<feature type="region of interest" description="Disordered" evidence="8">
    <location>
        <begin position="411"/>
        <end position="462"/>
    </location>
</feature>
<keyword evidence="11" id="KW-1185">Reference proteome</keyword>
<dbReference type="PROSITE" id="PS00973">
    <property type="entry name" value="USP_2"/>
    <property type="match status" value="1"/>
</dbReference>
<organism evidence="10 11">
    <name type="scientific">Trichophyton verrucosum (strain HKI 0517)</name>
    <dbReference type="NCBI Taxonomy" id="663202"/>
    <lineage>
        <taxon>Eukaryota</taxon>
        <taxon>Fungi</taxon>
        <taxon>Dikarya</taxon>
        <taxon>Ascomycota</taxon>
        <taxon>Pezizomycotina</taxon>
        <taxon>Eurotiomycetes</taxon>
        <taxon>Eurotiomycetidae</taxon>
        <taxon>Onygenales</taxon>
        <taxon>Arthrodermataceae</taxon>
        <taxon>Trichophyton</taxon>
    </lineage>
</organism>
<dbReference type="SUPFAM" id="SSF54001">
    <property type="entry name" value="Cysteine proteinases"/>
    <property type="match status" value="1"/>
</dbReference>
<dbReference type="EMBL" id="ACYE01000061">
    <property type="protein sequence ID" value="EFE44116.1"/>
    <property type="molecule type" value="Genomic_DNA"/>
</dbReference>
<dbReference type="PANTHER" id="PTHR24006:SF758">
    <property type="entry name" value="UBIQUITIN CARBOXYL-TERMINAL HYDROLASE 36"/>
    <property type="match status" value="1"/>
</dbReference>
<comment type="similarity">
    <text evidence="2">Belongs to the peptidase C19 family.</text>
</comment>
<dbReference type="GO" id="GO:0005829">
    <property type="term" value="C:cytosol"/>
    <property type="evidence" value="ECO:0007669"/>
    <property type="project" value="TreeGrafter"/>
</dbReference>
<dbReference type="InterPro" id="IPR038765">
    <property type="entry name" value="Papain-like_cys_pep_sf"/>
</dbReference>
<evidence type="ECO:0000256" key="1">
    <source>
        <dbReference type="ARBA" id="ARBA00000707"/>
    </source>
</evidence>
<dbReference type="GeneID" id="9580217"/>
<dbReference type="RefSeq" id="XP_003024727.1">
    <property type="nucleotide sequence ID" value="XM_003024681.1"/>
</dbReference>
<dbReference type="HOGENOM" id="CLU_559210_0_0_1"/>
<evidence type="ECO:0000256" key="6">
    <source>
        <dbReference type="ARBA" id="ARBA00022801"/>
    </source>
</evidence>
<feature type="domain" description="USP" evidence="9">
    <location>
        <begin position="1"/>
        <end position="277"/>
    </location>
</feature>
<gene>
    <name evidence="10" type="ORF">TRV_01076</name>
</gene>
<dbReference type="InterPro" id="IPR018200">
    <property type="entry name" value="USP_CS"/>
</dbReference>
<dbReference type="AlphaFoldDB" id="D4D1X4"/>
<dbReference type="GO" id="GO:0005634">
    <property type="term" value="C:nucleus"/>
    <property type="evidence" value="ECO:0007669"/>
    <property type="project" value="TreeGrafter"/>
</dbReference>
<dbReference type="InterPro" id="IPR050164">
    <property type="entry name" value="Peptidase_C19"/>
</dbReference>
<keyword evidence="7" id="KW-0788">Thiol protease</keyword>
<dbReference type="PANTHER" id="PTHR24006">
    <property type="entry name" value="UBIQUITIN CARBOXYL-TERMINAL HYDROLASE"/>
    <property type="match status" value="1"/>
</dbReference>
<comment type="caution">
    <text evidence="10">The sequence shown here is derived from an EMBL/GenBank/DDBJ whole genome shotgun (WGS) entry which is preliminary data.</text>
</comment>
<dbReference type="CDD" id="cd02257">
    <property type="entry name" value="Peptidase_C19"/>
    <property type="match status" value="1"/>
</dbReference>
<dbReference type="EC" id="3.4.19.12" evidence="3"/>
<dbReference type="InterPro" id="IPR001394">
    <property type="entry name" value="Peptidase_C19_UCH"/>
</dbReference>
<dbReference type="Proteomes" id="UP000008383">
    <property type="component" value="Unassembled WGS sequence"/>
</dbReference>
<dbReference type="Gene3D" id="3.90.70.10">
    <property type="entry name" value="Cysteine proteinases"/>
    <property type="match status" value="1"/>
</dbReference>